<sequence>MDKFIQKCITSYKPYHLFFLLCTNQCLIYIHFQPTLNTLQTLFKLDK</sequence>
<name>A0A1G6FZT0_BACOV</name>
<evidence type="ECO:0000313" key="1">
    <source>
        <dbReference type="EMBL" id="SDB75228.1"/>
    </source>
</evidence>
<dbReference type="Proteomes" id="UP000183670">
    <property type="component" value="Unassembled WGS sequence"/>
</dbReference>
<proteinExistence type="predicted"/>
<dbReference type="EMBL" id="FMYE01000001">
    <property type="protein sequence ID" value="SDB75228.1"/>
    <property type="molecule type" value="Genomic_DNA"/>
</dbReference>
<reference evidence="1 2" key="1">
    <citation type="submission" date="2016-10" db="EMBL/GenBank/DDBJ databases">
        <authorList>
            <person name="de Groot N.N."/>
        </authorList>
    </citation>
    <scope>NUCLEOTIDE SEQUENCE [LARGE SCALE GENOMIC DNA]</scope>
    <source>
        <strain evidence="1 2">NLAE-zl-C500</strain>
    </source>
</reference>
<dbReference type="AlphaFoldDB" id="A0A1G6FZT0"/>
<gene>
    <name evidence="1" type="ORF">SAMN05192581_1001116</name>
</gene>
<organism evidence="1 2">
    <name type="scientific">Bacteroides ovatus</name>
    <dbReference type="NCBI Taxonomy" id="28116"/>
    <lineage>
        <taxon>Bacteria</taxon>
        <taxon>Pseudomonadati</taxon>
        <taxon>Bacteroidota</taxon>
        <taxon>Bacteroidia</taxon>
        <taxon>Bacteroidales</taxon>
        <taxon>Bacteroidaceae</taxon>
        <taxon>Bacteroides</taxon>
    </lineage>
</organism>
<accession>A0A1G6FZT0</accession>
<protein>
    <submittedName>
        <fullName evidence="1">Uncharacterized protein</fullName>
    </submittedName>
</protein>
<evidence type="ECO:0000313" key="2">
    <source>
        <dbReference type="Proteomes" id="UP000183670"/>
    </source>
</evidence>